<feature type="coiled-coil region" evidence="1">
    <location>
        <begin position="138"/>
        <end position="172"/>
    </location>
</feature>
<name>A0AAN8KD25_PATCE</name>
<feature type="compositionally biased region" description="Basic and acidic residues" evidence="2">
    <location>
        <begin position="8"/>
        <end position="45"/>
    </location>
</feature>
<keyword evidence="4" id="KW-1185">Reference proteome</keyword>
<evidence type="ECO:0000313" key="3">
    <source>
        <dbReference type="EMBL" id="KAK6195379.1"/>
    </source>
</evidence>
<dbReference type="PANTHER" id="PTHR46601:SF1">
    <property type="entry name" value="ADF-H DOMAIN-CONTAINING PROTEIN"/>
    <property type="match status" value="1"/>
</dbReference>
<evidence type="ECO:0000256" key="1">
    <source>
        <dbReference type="SAM" id="Coils"/>
    </source>
</evidence>
<feature type="compositionally biased region" description="Basic and acidic residues" evidence="2">
    <location>
        <begin position="75"/>
        <end position="88"/>
    </location>
</feature>
<comment type="caution">
    <text evidence="3">The sequence shown here is derived from an EMBL/GenBank/DDBJ whole genome shotgun (WGS) entry which is preliminary data.</text>
</comment>
<keyword evidence="1" id="KW-0175">Coiled coil</keyword>
<protein>
    <submittedName>
        <fullName evidence="3">Uncharacterized protein</fullName>
    </submittedName>
</protein>
<feature type="compositionally biased region" description="Polar residues" evidence="2">
    <location>
        <begin position="89"/>
        <end position="100"/>
    </location>
</feature>
<dbReference type="Proteomes" id="UP001347796">
    <property type="component" value="Unassembled WGS sequence"/>
</dbReference>
<organism evidence="3 4">
    <name type="scientific">Patella caerulea</name>
    <name type="common">Rayed Mediterranean limpet</name>
    <dbReference type="NCBI Taxonomy" id="87958"/>
    <lineage>
        <taxon>Eukaryota</taxon>
        <taxon>Metazoa</taxon>
        <taxon>Spiralia</taxon>
        <taxon>Lophotrochozoa</taxon>
        <taxon>Mollusca</taxon>
        <taxon>Gastropoda</taxon>
        <taxon>Patellogastropoda</taxon>
        <taxon>Patelloidea</taxon>
        <taxon>Patellidae</taxon>
        <taxon>Patella</taxon>
    </lineage>
</organism>
<evidence type="ECO:0000313" key="4">
    <source>
        <dbReference type="Proteomes" id="UP001347796"/>
    </source>
</evidence>
<dbReference type="AlphaFoldDB" id="A0AAN8KD25"/>
<sequence length="850" mass="99031">MGKTPAEYQREYRERKKRKDPAYLEGERKRQERYRKGINDLNIKDQKKRRDMSKLYSFTYREREKQKKATNTPKKPPEIEIVECRKTSNEQSPTISSSNDAFDFGSSPSNRRSSTSPNQLFVKLQFPKKKPTVRTNTLKKANNKIYQLREEIKKLKKAKRKYEKRCERMTKKNPQTVQSTIITQEEMTPKSKTKHELRQAGISPKRMKPSIVKKLIMSNAIINEVKETKRLNTEESKRRILYGVVSGKIIKKYRCMSIVEKEMTLSRKSLRRNNSKNLQLIPRKRMETVRTDLQQKVKAFMEREDISRMMPGKNDVINSDGTKYQKRILNDYLSNLYEKFKADHPYVEISFSTFCKFRPTYIHVTSVLSRNICLCHKHQSFAMKLQCLRSLGVKISPNPENIVKSVTEADMKNMLSEITKENIEYEEWQTVVESERKRLRVVRVRKTKVEFEEIMITEYSDFIKHTDRVKDQFKALRDLKENLPAGHVIIQMDFAENFVCQAVDEIQSAYFNSTGVTIHPVVAYHKDDKGIIQHKSLVFVSDVGQHKATAVLTIINKLIPELKKLFPDVNMVHYWTDSPSSQYRNRFIFDAVKRHEELFGVAARWNYFECGHGKGPCDGIGGTAKRQAAEAVKQGKTQIQDAHDFFSWAVQNQKSIQYIFYSQSEYDKMVESISSLKLKPVPGTMKLHAICNRDNILYTRTTSCYCGPCLVMADGMCEGWNAVALPNTKNMTVSASNLTIEECTNSTIVPSENDYVIAIYENLWYVGRVLKVDHNDKDVHVTFMYTTQTKDEDTKFRWPNPPDIIWVDFDDVVMIIDPPDPIGKSHRQFKIDKNTLDRILEKVDKRLSKT</sequence>
<dbReference type="PANTHER" id="PTHR46601">
    <property type="entry name" value="ULP_PROTEASE DOMAIN-CONTAINING PROTEIN"/>
    <property type="match status" value="1"/>
</dbReference>
<gene>
    <name evidence="3" type="ORF">SNE40_000824</name>
</gene>
<accession>A0AAN8KD25</accession>
<evidence type="ECO:0000256" key="2">
    <source>
        <dbReference type="SAM" id="MobiDB-lite"/>
    </source>
</evidence>
<reference evidence="3 4" key="1">
    <citation type="submission" date="2024-01" db="EMBL/GenBank/DDBJ databases">
        <title>The genome of the rayed Mediterranean limpet Patella caerulea (Linnaeus, 1758).</title>
        <authorList>
            <person name="Anh-Thu Weber A."/>
            <person name="Halstead-Nussloch G."/>
        </authorList>
    </citation>
    <scope>NUCLEOTIDE SEQUENCE [LARGE SCALE GENOMIC DNA]</scope>
    <source>
        <strain evidence="3">AATW-2023a</strain>
        <tissue evidence="3">Whole specimen</tissue>
    </source>
</reference>
<proteinExistence type="predicted"/>
<feature type="region of interest" description="Disordered" evidence="2">
    <location>
        <begin position="1"/>
        <end position="120"/>
    </location>
</feature>
<feature type="compositionally biased region" description="Low complexity" evidence="2">
    <location>
        <begin position="106"/>
        <end position="118"/>
    </location>
</feature>
<dbReference type="EMBL" id="JAZGQO010000001">
    <property type="protein sequence ID" value="KAK6195379.1"/>
    <property type="molecule type" value="Genomic_DNA"/>
</dbReference>